<dbReference type="AlphaFoldDB" id="A0A0A7KG00"/>
<dbReference type="Pfam" id="PF07849">
    <property type="entry name" value="DUF1641"/>
    <property type="match status" value="1"/>
</dbReference>
<evidence type="ECO:0000313" key="1">
    <source>
        <dbReference type="EMBL" id="AIZ45107.1"/>
    </source>
</evidence>
<proteinExistence type="predicted"/>
<dbReference type="RefSeq" id="WP_039683771.1">
    <property type="nucleotide sequence ID" value="NZ_CP010028.1"/>
</dbReference>
<dbReference type="HOGENOM" id="CLU_1568151_0_0_0"/>
<organism evidence="1 2">
    <name type="scientific">Deinococcus radiopugnans</name>
    <dbReference type="NCBI Taxonomy" id="57497"/>
    <lineage>
        <taxon>Bacteria</taxon>
        <taxon>Thermotogati</taxon>
        <taxon>Deinococcota</taxon>
        <taxon>Deinococci</taxon>
        <taxon>Deinococcales</taxon>
        <taxon>Deinococcaceae</taxon>
        <taxon>Deinococcus</taxon>
    </lineage>
</organism>
<evidence type="ECO:0008006" key="3">
    <source>
        <dbReference type="Google" id="ProtNLM"/>
    </source>
</evidence>
<dbReference type="PANTHER" id="PTHR38433:SF1">
    <property type="entry name" value="DUF1641 DOMAIN-CONTAINING PROTEIN"/>
    <property type="match status" value="1"/>
</dbReference>
<protein>
    <recommendedName>
        <fullName evidence="3">DUF1641 domain-containing protein</fullName>
    </recommendedName>
</protein>
<dbReference type="Proteomes" id="UP000030634">
    <property type="component" value="Chromosome"/>
</dbReference>
<dbReference type="STRING" id="1182571.QR90_08260"/>
<name>A0A0A7KG00_9DEIO</name>
<sequence>MAKALDFTPREPTPQERLHSTVEDSTAALEEGLYVLRQLHEHGVLDVLGKTVRGGEGLTASLLHLLGGESGTTLLRNVTELGKTLSTLDPHEVGILGSAVTTGVHEGARHVASGKGIGLGELLGLLKDRDVQVALGALMAVLKGAGRALREANGETTQTANQTEVGR</sequence>
<evidence type="ECO:0000313" key="2">
    <source>
        <dbReference type="Proteomes" id="UP000030634"/>
    </source>
</evidence>
<gene>
    <name evidence="1" type="ORF">QR90_08260</name>
</gene>
<dbReference type="EMBL" id="CP010028">
    <property type="protein sequence ID" value="AIZ45107.1"/>
    <property type="molecule type" value="Genomic_DNA"/>
</dbReference>
<dbReference type="KEGG" id="dsw:QR90_08260"/>
<dbReference type="InterPro" id="IPR012440">
    <property type="entry name" value="DUF1641"/>
</dbReference>
<accession>A0A0A7KG00</accession>
<reference evidence="2" key="1">
    <citation type="submission" date="2014-11" db="EMBL/GenBank/DDBJ databases">
        <title>Hymenobacter sp. DG25B genome submission.</title>
        <authorList>
            <person name="Jung H.-Y."/>
            <person name="Kim M.K."/>
            <person name="Srinivasan S."/>
            <person name="Lim S."/>
        </authorList>
    </citation>
    <scope>NUCLEOTIDE SEQUENCE [LARGE SCALE GENOMIC DNA]</scope>
    <source>
        <strain evidence="2">DY59</strain>
    </source>
</reference>
<dbReference type="PANTHER" id="PTHR38433">
    <property type="match status" value="1"/>
</dbReference>